<reference evidence="1" key="1">
    <citation type="submission" date="2019-08" db="EMBL/GenBank/DDBJ databases">
        <authorList>
            <person name="Kucharzyk K."/>
            <person name="Murdoch R.W."/>
            <person name="Higgins S."/>
            <person name="Loffler F."/>
        </authorList>
    </citation>
    <scope>NUCLEOTIDE SEQUENCE</scope>
</reference>
<gene>
    <name evidence="1" type="ORF">SDC9_206384</name>
</gene>
<dbReference type="EMBL" id="VSSQ01131681">
    <property type="protein sequence ID" value="MPN58673.1"/>
    <property type="molecule type" value="Genomic_DNA"/>
</dbReference>
<sequence length="108" mass="11795">MIGLDMKAIQHLRGHVAMLAGVQPDGAGPVRLLQCVINRGQLDDFGPGPGHDEQLRDVWLGVKSLGVLIHCVLPLNQLVSDVLRSYLLKIIFHAPLRVCQPAPRAGRH</sequence>
<proteinExistence type="predicted"/>
<dbReference type="AlphaFoldDB" id="A0A645JGF3"/>
<accession>A0A645JGF3</accession>
<evidence type="ECO:0000313" key="1">
    <source>
        <dbReference type="EMBL" id="MPN58673.1"/>
    </source>
</evidence>
<comment type="caution">
    <text evidence="1">The sequence shown here is derived from an EMBL/GenBank/DDBJ whole genome shotgun (WGS) entry which is preliminary data.</text>
</comment>
<organism evidence="1">
    <name type="scientific">bioreactor metagenome</name>
    <dbReference type="NCBI Taxonomy" id="1076179"/>
    <lineage>
        <taxon>unclassified sequences</taxon>
        <taxon>metagenomes</taxon>
        <taxon>ecological metagenomes</taxon>
    </lineage>
</organism>
<protein>
    <submittedName>
        <fullName evidence="1">Uncharacterized protein</fullName>
    </submittedName>
</protein>
<name>A0A645JGF3_9ZZZZ</name>